<feature type="compositionally biased region" description="Polar residues" evidence="5">
    <location>
        <begin position="317"/>
        <end position="352"/>
    </location>
</feature>
<dbReference type="PANTHER" id="PTHR10985">
    <property type="entry name" value="BASIC HELIX-LOOP-HELIX TRANSCRIPTION FACTOR, HES-RELATED"/>
    <property type="match status" value="1"/>
</dbReference>
<dbReference type="InterPro" id="IPR011598">
    <property type="entry name" value="bHLH_dom"/>
</dbReference>
<keyword evidence="2" id="KW-0805">Transcription regulation</keyword>
<comment type="caution">
    <text evidence="6">The sequence shown here is derived from an EMBL/GenBank/DDBJ whole genome shotgun (WGS) entry which is preliminary data.</text>
</comment>
<feature type="region of interest" description="Disordered" evidence="5">
    <location>
        <begin position="316"/>
        <end position="352"/>
    </location>
</feature>
<evidence type="ECO:0000256" key="5">
    <source>
        <dbReference type="SAM" id="MobiDB-lite"/>
    </source>
</evidence>
<organism evidence="6 7">
    <name type="scientific">Owenia fusiformis</name>
    <name type="common">Polychaete worm</name>
    <dbReference type="NCBI Taxonomy" id="6347"/>
    <lineage>
        <taxon>Eukaryota</taxon>
        <taxon>Metazoa</taxon>
        <taxon>Spiralia</taxon>
        <taxon>Lophotrochozoa</taxon>
        <taxon>Annelida</taxon>
        <taxon>Polychaeta</taxon>
        <taxon>Sedentaria</taxon>
        <taxon>Canalipalpata</taxon>
        <taxon>Sabellida</taxon>
        <taxon>Oweniida</taxon>
        <taxon>Oweniidae</taxon>
        <taxon>Owenia</taxon>
    </lineage>
</organism>
<name>A0A8J1T840_OWEFU</name>
<feature type="compositionally biased region" description="Polar residues" evidence="5">
    <location>
        <begin position="45"/>
        <end position="61"/>
    </location>
</feature>
<dbReference type="FunFam" id="4.10.280.10:FF:000079">
    <property type="entry name" value="CLUMA_CG001539, isoform A"/>
    <property type="match status" value="1"/>
</dbReference>
<dbReference type="AlphaFoldDB" id="A0A8J1T840"/>
<dbReference type="SUPFAM" id="SSF47459">
    <property type="entry name" value="HLH, helix-loop-helix DNA-binding domain"/>
    <property type="match status" value="1"/>
</dbReference>
<gene>
    <name evidence="6" type="ORF">OFUS_LOCUS9936</name>
</gene>
<feature type="compositionally biased region" description="Low complexity" evidence="5">
    <location>
        <begin position="384"/>
        <end position="399"/>
    </location>
</feature>
<comment type="subcellular location">
    <subcellularLocation>
        <location evidence="1">Nucleus</location>
    </subcellularLocation>
</comment>
<evidence type="ECO:0000256" key="2">
    <source>
        <dbReference type="ARBA" id="ARBA00023015"/>
    </source>
</evidence>
<dbReference type="Gene3D" id="4.10.280.10">
    <property type="entry name" value="Helix-loop-helix DNA-binding domain"/>
    <property type="match status" value="1"/>
</dbReference>
<feature type="region of interest" description="Disordered" evidence="5">
    <location>
        <begin position="367"/>
        <end position="413"/>
    </location>
</feature>
<dbReference type="PROSITE" id="PS50888">
    <property type="entry name" value="BHLH"/>
    <property type="match status" value="1"/>
</dbReference>
<feature type="region of interest" description="Disordered" evidence="5">
    <location>
        <begin position="271"/>
        <end position="304"/>
    </location>
</feature>
<evidence type="ECO:0000256" key="1">
    <source>
        <dbReference type="ARBA" id="ARBA00004123"/>
    </source>
</evidence>
<dbReference type="OrthoDB" id="6371181at2759"/>
<evidence type="ECO:0000256" key="4">
    <source>
        <dbReference type="ARBA" id="ARBA00023242"/>
    </source>
</evidence>
<dbReference type="GO" id="GO:0005634">
    <property type="term" value="C:nucleus"/>
    <property type="evidence" value="ECO:0007669"/>
    <property type="project" value="UniProtKB-SubCell"/>
</dbReference>
<accession>A0A8J1T840</accession>
<evidence type="ECO:0000313" key="6">
    <source>
        <dbReference type="EMBL" id="CAH1783613.1"/>
    </source>
</evidence>
<feature type="compositionally biased region" description="Polar residues" evidence="5">
    <location>
        <begin position="7"/>
        <end position="21"/>
    </location>
</feature>
<dbReference type="InterPro" id="IPR036638">
    <property type="entry name" value="HLH_DNA-bd_sf"/>
</dbReference>
<evidence type="ECO:0000256" key="3">
    <source>
        <dbReference type="ARBA" id="ARBA00023163"/>
    </source>
</evidence>
<feature type="compositionally biased region" description="Basic and acidic residues" evidence="5">
    <location>
        <begin position="277"/>
        <end position="294"/>
    </location>
</feature>
<dbReference type="Pfam" id="PF00010">
    <property type="entry name" value="HLH"/>
    <property type="match status" value="1"/>
</dbReference>
<reference evidence="6" key="1">
    <citation type="submission" date="2022-03" db="EMBL/GenBank/DDBJ databases">
        <authorList>
            <person name="Martin C."/>
        </authorList>
    </citation>
    <scope>NUCLEOTIDE SEQUENCE</scope>
</reference>
<keyword evidence="3" id="KW-0804">Transcription</keyword>
<feature type="region of interest" description="Disordered" evidence="5">
    <location>
        <begin position="1"/>
        <end position="84"/>
    </location>
</feature>
<proteinExistence type="predicted"/>
<dbReference type="SMART" id="SM00353">
    <property type="entry name" value="HLH"/>
    <property type="match status" value="1"/>
</dbReference>
<keyword evidence="7" id="KW-1185">Reference proteome</keyword>
<dbReference type="InterPro" id="IPR050370">
    <property type="entry name" value="HES_HEY"/>
</dbReference>
<dbReference type="EMBL" id="CAIIXF020000005">
    <property type="protein sequence ID" value="CAH1783613.1"/>
    <property type="molecule type" value="Genomic_DNA"/>
</dbReference>
<dbReference type="GO" id="GO:0046983">
    <property type="term" value="F:protein dimerization activity"/>
    <property type="evidence" value="ECO:0007669"/>
    <property type="project" value="InterPro"/>
</dbReference>
<keyword evidence="4" id="KW-0539">Nucleus</keyword>
<dbReference type="Proteomes" id="UP000749559">
    <property type="component" value="Unassembled WGS sequence"/>
</dbReference>
<sequence length="468" mass="52031">MYEDNINRQATQEGTQSTDSVKMTVAGTTGTGTGNCFQKDVRSMQFGSQSETSQYISNSGPGSDLSIDERQKERRRTLDGGRMDQIPYALGSGNLHIGNTHSTENNSLYASDGSDIYGSANPSDRRFSFSTTIPAGMDMRELSHNKRTKTPRDPMSHRIIEKRRRDRMNNCLADLSKLIPKHFLKQGQGRIEKTEIIELAIRHICHLQELTRKLPDCEREKFENIDSSSDTYAMGYDRCIDEVLRYFQECKSMSLADPVVVELQHTLYDKSPVSSAKSRDREIVSGHDRQEGRPRCPSPMSSVNSYACQDRLDQTHAKFSQQQNSDSGVSIPSGQTQEECESPNPSTGRENYSFKNYLKSRFTADLNSNCSQSTSSRDEDHKQSSTPYPSSSSDSSSTSGQKLPPTDSGKMVPGFALHPSGTHYIPIVYPLSHLNIPNNASLPHSAMLHPISIPVQISPSPSMIPSVD</sequence>
<dbReference type="SUPFAM" id="SSF158457">
    <property type="entry name" value="Orange domain-like"/>
    <property type="match status" value="1"/>
</dbReference>
<evidence type="ECO:0000313" key="7">
    <source>
        <dbReference type="Proteomes" id="UP000749559"/>
    </source>
</evidence>
<feature type="compositionally biased region" description="Basic and acidic residues" evidence="5">
    <location>
        <begin position="67"/>
        <end position="82"/>
    </location>
</feature>
<protein>
    <submittedName>
        <fullName evidence="6">Uncharacterized protein</fullName>
    </submittedName>
</protein>